<feature type="domain" description="PAC" evidence="10">
    <location>
        <begin position="81"/>
        <end position="134"/>
    </location>
</feature>
<dbReference type="InterPro" id="IPR003594">
    <property type="entry name" value="HATPase_dom"/>
</dbReference>
<evidence type="ECO:0000256" key="2">
    <source>
        <dbReference type="ARBA" id="ARBA00012438"/>
    </source>
</evidence>
<evidence type="ECO:0000259" key="10">
    <source>
        <dbReference type="PROSITE" id="PS50113"/>
    </source>
</evidence>
<dbReference type="NCBIfam" id="TIGR00229">
    <property type="entry name" value="sensory_box"/>
    <property type="match status" value="3"/>
</dbReference>
<dbReference type="Gene3D" id="1.10.287.130">
    <property type="match status" value="1"/>
</dbReference>
<dbReference type="InterPro" id="IPR003661">
    <property type="entry name" value="HisK_dim/P_dom"/>
</dbReference>
<dbReference type="InterPro" id="IPR000014">
    <property type="entry name" value="PAS"/>
</dbReference>
<dbReference type="EC" id="2.7.13.3" evidence="2"/>
<feature type="modified residue" description="4-aspartylphosphate" evidence="6">
    <location>
        <position position="692"/>
    </location>
</feature>
<evidence type="ECO:0000256" key="1">
    <source>
        <dbReference type="ARBA" id="ARBA00000085"/>
    </source>
</evidence>
<feature type="domain" description="Response regulatory" evidence="8">
    <location>
        <begin position="638"/>
        <end position="758"/>
    </location>
</feature>
<feature type="domain" description="PAS" evidence="9">
    <location>
        <begin position="135"/>
        <end position="209"/>
    </location>
</feature>
<proteinExistence type="predicted"/>
<dbReference type="SMART" id="SM00388">
    <property type="entry name" value="HisKA"/>
    <property type="match status" value="1"/>
</dbReference>
<evidence type="ECO:0000256" key="6">
    <source>
        <dbReference type="PROSITE-ProRule" id="PRU00169"/>
    </source>
</evidence>
<evidence type="ECO:0000313" key="11">
    <source>
        <dbReference type="EMBL" id="QSV46943.1"/>
    </source>
</evidence>
<accession>A0ABX7Q7C7</accession>
<evidence type="ECO:0000313" key="12">
    <source>
        <dbReference type="Proteomes" id="UP000663651"/>
    </source>
</evidence>
<organism evidence="11 12">
    <name type="scientific">Geobacter benzoatilyticus</name>
    <dbReference type="NCBI Taxonomy" id="2815309"/>
    <lineage>
        <taxon>Bacteria</taxon>
        <taxon>Pseudomonadati</taxon>
        <taxon>Thermodesulfobacteriota</taxon>
        <taxon>Desulfuromonadia</taxon>
        <taxon>Geobacterales</taxon>
        <taxon>Geobacteraceae</taxon>
        <taxon>Geobacter</taxon>
    </lineage>
</organism>
<dbReference type="InterPro" id="IPR000700">
    <property type="entry name" value="PAS-assoc_C"/>
</dbReference>
<evidence type="ECO:0000256" key="3">
    <source>
        <dbReference type="ARBA" id="ARBA00022553"/>
    </source>
</evidence>
<dbReference type="PROSITE" id="PS50112">
    <property type="entry name" value="PAS"/>
    <property type="match status" value="2"/>
</dbReference>
<dbReference type="Pfam" id="PF08447">
    <property type="entry name" value="PAS_3"/>
    <property type="match status" value="1"/>
</dbReference>
<dbReference type="Pfam" id="PF00072">
    <property type="entry name" value="Response_reg"/>
    <property type="match status" value="1"/>
</dbReference>
<dbReference type="SMART" id="SM00448">
    <property type="entry name" value="REC"/>
    <property type="match status" value="1"/>
</dbReference>
<dbReference type="PROSITE" id="PS50110">
    <property type="entry name" value="RESPONSE_REGULATORY"/>
    <property type="match status" value="1"/>
</dbReference>
<evidence type="ECO:0000259" key="8">
    <source>
        <dbReference type="PROSITE" id="PS50110"/>
    </source>
</evidence>
<dbReference type="PANTHER" id="PTHR43304:SF1">
    <property type="entry name" value="PAC DOMAIN-CONTAINING PROTEIN"/>
    <property type="match status" value="1"/>
</dbReference>
<dbReference type="InterPro" id="IPR036890">
    <property type="entry name" value="HATPase_C_sf"/>
</dbReference>
<dbReference type="EMBL" id="CP071382">
    <property type="protein sequence ID" value="QSV46943.1"/>
    <property type="molecule type" value="Genomic_DNA"/>
</dbReference>
<dbReference type="Pfam" id="PF08448">
    <property type="entry name" value="PAS_4"/>
    <property type="match status" value="2"/>
</dbReference>
<dbReference type="InterPro" id="IPR001610">
    <property type="entry name" value="PAC"/>
</dbReference>
<dbReference type="SUPFAM" id="SSF55785">
    <property type="entry name" value="PYP-like sensor domain (PAS domain)"/>
    <property type="match status" value="3"/>
</dbReference>
<dbReference type="InterPro" id="IPR013655">
    <property type="entry name" value="PAS_fold_3"/>
</dbReference>
<dbReference type="InterPro" id="IPR052162">
    <property type="entry name" value="Sensor_kinase/Photoreceptor"/>
</dbReference>
<feature type="domain" description="PAS" evidence="9">
    <location>
        <begin position="269"/>
        <end position="339"/>
    </location>
</feature>
<dbReference type="CDD" id="cd17546">
    <property type="entry name" value="REC_hyHK_CKI1_RcsC-like"/>
    <property type="match status" value="1"/>
</dbReference>
<dbReference type="InterPro" id="IPR004358">
    <property type="entry name" value="Sig_transdc_His_kin-like_C"/>
</dbReference>
<dbReference type="SMART" id="SM00091">
    <property type="entry name" value="PAS"/>
    <property type="match status" value="2"/>
</dbReference>
<dbReference type="Pfam" id="PF00512">
    <property type="entry name" value="HisKA"/>
    <property type="match status" value="1"/>
</dbReference>
<sequence>MTFSLDNPQKNKQDILDSVGILTAIRDAISVQDLNLRILYQNPAHKQLMGDHAGEYCYAAYQHKDKACEGCHLLRSFRDGLSHQRETSVVIDNEVHYVEITSSPLRDADGAIVGGIESVRDITEREKNREELNYVSECFRQALNDSQHILYRLNVKKGCYDYIGPAFEKITGYRLAEFRKTSLEQLPEYFHPDDRQRIFGHIEETLRTRTGPAVSFDLEYRLRKADGSYCWLHDSNTACFDEHGELECFFGSALDITEQKRAEELLRQSEERLRSIINANPEPQFLIDRDGTIIMGNQSLAKRLGKSLDEVQGHNVAEFGPPDLHECRMMQVEEVFRSGKPQVFTDSRAGLELENHFYPIFDQEGMVSQLAILSIDISERNMLQQQLLRTQKLESLGVLAGGIAHDFNNILTGVMGNISFAKMFLNDTHEAYGSLENAEKASKRAAELVKKLLIFAKGGQPVKKPVFVQNIIQSAMALFLSGTAVKGSVDMPHALPAVDGDEIQLCQAFDNIIVNAVQAMPAGGNLTVSGATVVLPAENSVGLSAGEYVKITFRDEGSGITEADQKKIFDPYFSTKASGLGLGLASTHAIIAKHDGQITVESAIGVGTAFTLYLPVTASTSVEHRRETGGVAGKPGRRVLVMDDDEMVRDFATMALERLGHVVATCGNGGEAIASYRAAKEAGTPFSVVIMDLTIPGGMGGAETARRIRDFDPDALLVVSSGYSDDPVMANYREYGFCAALEKPYTAAKIAEIFAGFDS</sequence>
<feature type="domain" description="Histidine kinase" evidence="7">
    <location>
        <begin position="402"/>
        <end position="618"/>
    </location>
</feature>
<dbReference type="SMART" id="SM00387">
    <property type="entry name" value="HATPase_c"/>
    <property type="match status" value="1"/>
</dbReference>
<dbReference type="PROSITE" id="PS50113">
    <property type="entry name" value="PAC"/>
    <property type="match status" value="3"/>
</dbReference>
<dbReference type="Gene3D" id="3.40.50.2300">
    <property type="match status" value="1"/>
</dbReference>
<dbReference type="Gene3D" id="3.30.565.10">
    <property type="entry name" value="Histidine kinase-like ATPase, C-terminal domain"/>
    <property type="match status" value="1"/>
</dbReference>
<keyword evidence="12" id="KW-1185">Reference proteome</keyword>
<name>A0ABX7Q7C7_9BACT</name>
<dbReference type="SUPFAM" id="SSF52172">
    <property type="entry name" value="CheY-like"/>
    <property type="match status" value="1"/>
</dbReference>
<dbReference type="InterPro" id="IPR035965">
    <property type="entry name" value="PAS-like_dom_sf"/>
</dbReference>
<evidence type="ECO:0000256" key="5">
    <source>
        <dbReference type="ARBA" id="ARBA00022777"/>
    </source>
</evidence>
<dbReference type="SMART" id="SM00086">
    <property type="entry name" value="PAC"/>
    <property type="match status" value="2"/>
</dbReference>
<evidence type="ECO:0000259" key="9">
    <source>
        <dbReference type="PROSITE" id="PS50112"/>
    </source>
</evidence>
<gene>
    <name evidence="11" type="ORF">JZM60_06670</name>
</gene>
<dbReference type="Pfam" id="PF02518">
    <property type="entry name" value="HATPase_c"/>
    <property type="match status" value="1"/>
</dbReference>
<keyword evidence="3 6" id="KW-0597">Phosphoprotein</keyword>
<keyword evidence="5" id="KW-0418">Kinase</keyword>
<dbReference type="InterPro" id="IPR005467">
    <property type="entry name" value="His_kinase_dom"/>
</dbReference>
<dbReference type="InterPro" id="IPR011006">
    <property type="entry name" value="CheY-like_superfamily"/>
</dbReference>
<keyword evidence="4" id="KW-0808">Transferase</keyword>
<protein>
    <recommendedName>
        <fullName evidence="2">histidine kinase</fullName>
        <ecNumber evidence="2">2.7.13.3</ecNumber>
    </recommendedName>
</protein>
<dbReference type="PROSITE" id="PS50109">
    <property type="entry name" value="HIS_KIN"/>
    <property type="match status" value="1"/>
</dbReference>
<dbReference type="Proteomes" id="UP000663651">
    <property type="component" value="Chromosome"/>
</dbReference>
<dbReference type="Gene3D" id="3.30.450.20">
    <property type="entry name" value="PAS domain"/>
    <property type="match status" value="3"/>
</dbReference>
<dbReference type="PRINTS" id="PR00344">
    <property type="entry name" value="BCTRLSENSOR"/>
</dbReference>
<dbReference type="RefSeq" id="WP_207164721.1">
    <property type="nucleotide sequence ID" value="NZ_CP071382.1"/>
</dbReference>
<reference evidence="11 12" key="1">
    <citation type="submission" date="2021-03" db="EMBL/GenBank/DDBJ databases">
        <title>Geobacter metallireducens gen. nov. sp. nov., a microorganism capable of coupling the complete oxidation of organic compounds to the reduction of iron and other metals.</title>
        <authorList>
            <person name="Li Y."/>
        </authorList>
    </citation>
    <scope>NUCLEOTIDE SEQUENCE [LARGE SCALE GENOMIC DNA]</scope>
    <source>
        <strain evidence="11 12">Jerry-YX</strain>
    </source>
</reference>
<dbReference type="CDD" id="cd00130">
    <property type="entry name" value="PAS"/>
    <property type="match status" value="2"/>
</dbReference>
<feature type="domain" description="PAC" evidence="10">
    <location>
        <begin position="337"/>
        <end position="389"/>
    </location>
</feature>
<dbReference type="InterPro" id="IPR013656">
    <property type="entry name" value="PAS_4"/>
</dbReference>
<dbReference type="SUPFAM" id="SSF55874">
    <property type="entry name" value="ATPase domain of HSP90 chaperone/DNA topoisomerase II/histidine kinase"/>
    <property type="match status" value="1"/>
</dbReference>
<dbReference type="InterPro" id="IPR036097">
    <property type="entry name" value="HisK_dim/P_sf"/>
</dbReference>
<dbReference type="InterPro" id="IPR001789">
    <property type="entry name" value="Sig_transdc_resp-reg_receiver"/>
</dbReference>
<evidence type="ECO:0000259" key="7">
    <source>
        <dbReference type="PROSITE" id="PS50109"/>
    </source>
</evidence>
<comment type="catalytic activity">
    <reaction evidence="1">
        <text>ATP + protein L-histidine = ADP + protein N-phospho-L-histidine.</text>
        <dbReference type="EC" id="2.7.13.3"/>
    </reaction>
</comment>
<dbReference type="CDD" id="cd00082">
    <property type="entry name" value="HisKA"/>
    <property type="match status" value="1"/>
</dbReference>
<feature type="domain" description="PAC" evidence="10">
    <location>
        <begin position="216"/>
        <end position="268"/>
    </location>
</feature>
<evidence type="ECO:0000256" key="4">
    <source>
        <dbReference type="ARBA" id="ARBA00022679"/>
    </source>
</evidence>
<dbReference type="PANTHER" id="PTHR43304">
    <property type="entry name" value="PHYTOCHROME-LIKE PROTEIN CPH1"/>
    <property type="match status" value="1"/>
</dbReference>
<dbReference type="SUPFAM" id="SSF47384">
    <property type="entry name" value="Homodimeric domain of signal transducing histidine kinase"/>
    <property type="match status" value="1"/>
</dbReference>